<dbReference type="EMBL" id="GBRH01247099">
    <property type="protein sequence ID" value="JAD50796.1"/>
    <property type="molecule type" value="Transcribed_RNA"/>
</dbReference>
<dbReference type="AlphaFoldDB" id="A0A0A9AI10"/>
<sequence>MVGKTYVRRKKNKARGLLSDGCQSPAESE</sequence>
<reference evidence="2" key="1">
    <citation type="submission" date="2014-09" db="EMBL/GenBank/DDBJ databases">
        <authorList>
            <person name="Magalhaes I.L.F."/>
            <person name="Oliveira U."/>
            <person name="Santos F.R."/>
            <person name="Vidigal T.H.D.A."/>
            <person name="Brescovit A.D."/>
            <person name="Santos A.J."/>
        </authorList>
    </citation>
    <scope>NUCLEOTIDE SEQUENCE</scope>
    <source>
        <tissue evidence="2">Shoot tissue taken approximately 20 cm above the soil surface</tissue>
    </source>
</reference>
<organism evidence="2">
    <name type="scientific">Arundo donax</name>
    <name type="common">Giant reed</name>
    <name type="synonym">Donax arundinaceus</name>
    <dbReference type="NCBI Taxonomy" id="35708"/>
    <lineage>
        <taxon>Eukaryota</taxon>
        <taxon>Viridiplantae</taxon>
        <taxon>Streptophyta</taxon>
        <taxon>Embryophyta</taxon>
        <taxon>Tracheophyta</taxon>
        <taxon>Spermatophyta</taxon>
        <taxon>Magnoliopsida</taxon>
        <taxon>Liliopsida</taxon>
        <taxon>Poales</taxon>
        <taxon>Poaceae</taxon>
        <taxon>PACMAD clade</taxon>
        <taxon>Arundinoideae</taxon>
        <taxon>Arundineae</taxon>
        <taxon>Arundo</taxon>
    </lineage>
</organism>
<reference evidence="2" key="2">
    <citation type="journal article" date="2015" name="Data Brief">
        <title>Shoot transcriptome of the giant reed, Arundo donax.</title>
        <authorList>
            <person name="Barrero R.A."/>
            <person name="Guerrero F.D."/>
            <person name="Moolhuijzen P."/>
            <person name="Goolsby J.A."/>
            <person name="Tidwell J."/>
            <person name="Bellgard S.E."/>
            <person name="Bellgard M.I."/>
        </authorList>
    </citation>
    <scope>NUCLEOTIDE SEQUENCE</scope>
    <source>
        <tissue evidence="2">Shoot tissue taken approximately 20 cm above the soil surface</tissue>
    </source>
</reference>
<feature type="region of interest" description="Disordered" evidence="1">
    <location>
        <begin position="1"/>
        <end position="29"/>
    </location>
</feature>
<name>A0A0A9AI10_ARUDO</name>
<proteinExistence type="predicted"/>
<feature type="compositionally biased region" description="Basic residues" evidence="1">
    <location>
        <begin position="1"/>
        <end position="14"/>
    </location>
</feature>
<accession>A0A0A9AI10</accession>
<evidence type="ECO:0000313" key="2">
    <source>
        <dbReference type="EMBL" id="JAD50796.1"/>
    </source>
</evidence>
<protein>
    <submittedName>
        <fullName evidence="2">Uncharacterized protein</fullName>
    </submittedName>
</protein>
<evidence type="ECO:0000256" key="1">
    <source>
        <dbReference type="SAM" id="MobiDB-lite"/>
    </source>
</evidence>